<dbReference type="PRINTS" id="PR00040">
    <property type="entry name" value="HTHMERR"/>
</dbReference>
<evidence type="ECO:0000256" key="1">
    <source>
        <dbReference type="ARBA" id="ARBA00023125"/>
    </source>
</evidence>
<dbReference type="RefSeq" id="WP_188998196.1">
    <property type="nucleotide sequence ID" value="NZ_BMHP01000007.1"/>
</dbReference>
<dbReference type="InterPro" id="IPR047057">
    <property type="entry name" value="MerR_fam"/>
</dbReference>
<reference evidence="3" key="1">
    <citation type="journal article" date="2014" name="Int. J. Syst. Evol. Microbiol.">
        <title>Complete genome sequence of Corynebacterium casei LMG S-19264T (=DSM 44701T), isolated from a smear-ripened cheese.</title>
        <authorList>
            <consortium name="US DOE Joint Genome Institute (JGI-PGF)"/>
            <person name="Walter F."/>
            <person name="Albersmeier A."/>
            <person name="Kalinowski J."/>
            <person name="Ruckert C."/>
        </authorList>
    </citation>
    <scope>NUCLEOTIDE SEQUENCE</scope>
    <source>
        <strain evidence="3">CGMCC 1.15178</strain>
    </source>
</reference>
<dbReference type="Proteomes" id="UP000612456">
    <property type="component" value="Unassembled WGS sequence"/>
</dbReference>
<dbReference type="GO" id="GO:0003677">
    <property type="term" value="F:DNA binding"/>
    <property type="evidence" value="ECO:0007669"/>
    <property type="project" value="UniProtKB-KW"/>
</dbReference>
<dbReference type="InterPro" id="IPR009061">
    <property type="entry name" value="DNA-bd_dom_put_sf"/>
</dbReference>
<dbReference type="Gene3D" id="1.10.1660.10">
    <property type="match status" value="1"/>
</dbReference>
<keyword evidence="4" id="KW-1185">Reference proteome</keyword>
<comment type="caution">
    <text evidence="3">The sequence shown here is derived from an EMBL/GenBank/DDBJ whole genome shotgun (WGS) entry which is preliminary data.</text>
</comment>
<dbReference type="PANTHER" id="PTHR30204">
    <property type="entry name" value="REDOX-CYCLING DRUG-SENSING TRANSCRIPTIONAL ACTIVATOR SOXR"/>
    <property type="match status" value="1"/>
</dbReference>
<proteinExistence type="predicted"/>
<dbReference type="Pfam" id="PF13411">
    <property type="entry name" value="MerR_1"/>
    <property type="match status" value="1"/>
</dbReference>
<name>A0A916ZG64_9BACL</name>
<dbReference type="GO" id="GO:0003700">
    <property type="term" value="F:DNA-binding transcription factor activity"/>
    <property type="evidence" value="ECO:0007669"/>
    <property type="project" value="InterPro"/>
</dbReference>
<dbReference type="PROSITE" id="PS00552">
    <property type="entry name" value="HTH_MERR_1"/>
    <property type="match status" value="1"/>
</dbReference>
<keyword evidence="1" id="KW-0238">DNA-binding</keyword>
<gene>
    <name evidence="3" type="primary">mta</name>
    <name evidence="3" type="ORF">GCM10010911_61000</name>
</gene>
<evidence type="ECO:0000313" key="3">
    <source>
        <dbReference type="EMBL" id="GGD94100.1"/>
    </source>
</evidence>
<organism evidence="3 4">
    <name type="scientific">Paenibacillus nasutitermitis</name>
    <dbReference type="NCBI Taxonomy" id="1652958"/>
    <lineage>
        <taxon>Bacteria</taxon>
        <taxon>Bacillati</taxon>
        <taxon>Bacillota</taxon>
        <taxon>Bacilli</taxon>
        <taxon>Bacillales</taxon>
        <taxon>Paenibacillaceae</taxon>
        <taxon>Paenibacillus</taxon>
    </lineage>
</organism>
<dbReference type="EMBL" id="BMHP01000007">
    <property type="protein sequence ID" value="GGD94100.1"/>
    <property type="molecule type" value="Genomic_DNA"/>
</dbReference>
<evidence type="ECO:0000313" key="4">
    <source>
        <dbReference type="Proteomes" id="UP000612456"/>
    </source>
</evidence>
<dbReference type="CDD" id="cd01106">
    <property type="entry name" value="HTH_TipAL-Mta"/>
    <property type="match status" value="1"/>
</dbReference>
<sequence>MYSIGRLSKETGITVRTLHYYDELGLLEPSYLSEAGYRYYEERDVMRLHEIVALKKLGFTLAKIKGMVTGGPDTERKDRWKSSLTMELAAVRSELQRLSDLEKLIHITLQSIEIKPDIMADDLFLFIRSIQSDNIEPREKFRSLYFTEEERPIIEELPELGNDDPRTLTWVSLLGEIRSNLHEPPDSPVSRKLAQRIIGLTDEFFGGNEELVEKYWGLVRPDEGMPEKVFGMDKETMDYMDRIIDWYIANGEKGEKNADERVE</sequence>
<protein>
    <submittedName>
        <fullName evidence="3">MerR family transcriptional regulator</fullName>
    </submittedName>
</protein>
<accession>A0A916ZG64</accession>
<reference evidence="3" key="2">
    <citation type="submission" date="2020-09" db="EMBL/GenBank/DDBJ databases">
        <authorList>
            <person name="Sun Q."/>
            <person name="Zhou Y."/>
        </authorList>
    </citation>
    <scope>NUCLEOTIDE SEQUENCE</scope>
    <source>
        <strain evidence="3">CGMCC 1.15178</strain>
    </source>
</reference>
<dbReference type="InterPro" id="IPR000551">
    <property type="entry name" value="MerR-type_HTH_dom"/>
</dbReference>
<dbReference type="PROSITE" id="PS50937">
    <property type="entry name" value="HTH_MERR_2"/>
    <property type="match status" value="1"/>
</dbReference>
<dbReference type="AlphaFoldDB" id="A0A916ZG64"/>
<dbReference type="PANTHER" id="PTHR30204:SF90">
    <property type="entry name" value="HTH-TYPE TRANSCRIPTIONAL ACTIVATOR MTA"/>
    <property type="match status" value="1"/>
</dbReference>
<dbReference type="SUPFAM" id="SSF46955">
    <property type="entry name" value="Putative DNA-binding domain"/>
    <property type="match status" value="1"/>
</dbReference>
<feature type="domain" description="HTH merR-type" evidence="2">
    <location>
        <begin position="1"/>
        <end position="70"/>
    </location>
</feature>
<evidence type="ECO:0000259" key="2">
    <source>
        <dbReference type="PROSITE" id="PS50937"/>
    </source>
</evidence>
<dbReference type="SMART" id="SM00422">
    <property type="entry name" value="HTH_MERR"/>
    <property type="match status" value="1"/>
</dbReference>